<dbReference type="GO" id="GO:0016314">
    <property type="term" value="F:phosphatidylinositol-3,4,5-trisphosphate 3-phosphatase activity"/>
    <property type="evidence" value="ECO:0007669"/>
    <property type="project" value="UniProtKB-EC"/>
</dbReference>
<dbReference type="InterPro" id="IPR051281">
    <property type="entry name" value="Dual-spec_lipid-protein_phosph"/>
</dbReference>
<organism evidence="10 11">
    <name type="scientific">Cymbomonas tetramitiformis</name>
    <dbReference type="NCBI Taxonomy" id="36881"/>
    <lineage>
        <taxon>Eukaryota</taxon>
        <taxon>Viridiplantae</taxon>
        <taxon>Chlorophyta</taxon>
        <taxon>Pyramimonadophyceae</taxon>
        <taxon>Pyramimonadales</taxon>
        <taxon>Pyramimonadaceae</taxon>
        <taxon>Cymbomonas</taxon>
    </lineage>
</organism>
<evidence type="ECO:0000259" key="7">
    <source>
        <dbReference type="PROSITE" id="PS50056"/>
    </source>
</evidence>
<dbReference type="AlphaFoldDB" id="A0AAE0KRP3"/>
<dbReference type="InterPro" id="IPR035892">
    <property type="entry name" value="C2_domain_sf"/>
</dbReference>
<evidence type="ECO:0000256" key="3">
    <source>
        <dbReference type="ARBA" id="ARBA00022801"/>
    </source>
</evidence>
<evidence type="ECO:0000256" key="1">
    <source>
        <dbReference type="ARBA" id="ARBA00000536"/>
    </source>
</evidence>
<dbReference type="InterPro" id="IPR029021">
    <property type="entry name" value="Prot-tyrosine_phosphatase-like"/>
</dbReference>
<keyword evidence="4" id="KW-0904">Protein phosphatase</keyword>
<feature type="region of interest" description="Disordered" evidence="6">
    <location>
        <begin position="481"/>
        <end position="549"/>
    </location>
</feature>
<comment type="caution">
    <text evidence="10">The sequence shown here is derived from an EMBL/GenBank/DDBJ whole genome shotgun (WGS) entry which is preliminary data.</text>
</comment>
<comment type="catalytic activity">
    <reaction evidence="1">
        <text>a 1,2-diacyl-sn-glycero-3-phospho-(1D-myo-inositol-3,4,5-trisphosphate) + H2O = a 1,2-diacyl-sn-glycero-3-phospho-(1D-myo-inositol-4,5-bisphosphate) + phosphate</text>
        <dbReference type="Rhea" id="RHEA:25017"/>
        <dbReference type="ChEBI" id="CHEBI:15377"/>
        <dbReference type="ChEBI" id="CHEBI:43474"/>
        <dbReference type="ChEBI" id="CHEBI:57836"/>
        <dbReference type="ChEBI" id="CHEBI:58456"/>
        <dbReference type="EC" id="3.1.3.67"/>
    </reaction>
</comment>
<dbReference type="PROSITE" id="PS51182">
    <property type="entry name" value="C2_TENSIN"/>
    <property type="match status" value="1"/>
</dbReference>
<dbReference type="InterPro" id="IPR045101">
    <property type="entry name" value="PTP_PTEN"/>
</dbReference>
<evidence type="ECO:0000256" key="2">
    <source>
        <dbReference type="ARBA" id="ARBA00007881"/>
    </source>
</evidence>
<gene>
    <name evidence="10" type="ORF">CYMTET_32689</name>
</gene>
<protein>
    <recommendedName>
        <fullName evidence="12">Phosphatidylinositol-3,4,5-trisphosphate 3-phosphatase</fullName>
    </recommendedName>
</protein>
<dbReference type="InterPro" id="IPR016130">
    <property type="entry name" value="Tyr_Pase_AS"/>
</dbReference>
<keyword evidence="5" id="KW-0443">Lipid metabolism</keyword>
<comment type="similarity">
    <text evidence="2">Belongs to the PTEN phosphatase protein family.</text>
</comment>
<dbReference type="Pfam" id="PF22784">
    <property type="entry name" value="PTP-SAK"/>
    <property type="match status" value="1"/>
</dbReference>
<dbReference type="GO" id="GO:0006629">
    <property type="term" value="P:lipid metabolic process"/>
    <property type="evidence" value="ECO:0007669"/>
    <property type="project" value="UniProtKB-KW"/>
</dbReference>
<evidence type="ECO:0000259" key="9">
    <source>
        <dbReference type="PROSITE" id="PS51182"/>
    </source>
</evidence>
<reference evidence="10 11" key="1">
    <citation type="journal article" date="2015" name="Genome Biol. Evol.">
        <title>Comparative Genomics of a Bacterivorous Green Alga Reveals Evolutionary Causalities and Consequences of Phago-Mixotrophic Mode of Nutrition.</title>
        <authorList>
            <person name="Burns J.A."/>
            <person name="Paasch A."/>
            <person name="Narechania A."/>
            <person name="Kim E."/>
        </authorList>
    </citation>
    <scope>NUCLEOTIDE SEQUENCE [LARGE SCALE GENOMIC DNA]</scope>
    <source>
        <strain evidence="10 11">PLY_AMNH</strain>
    </source>
</reference>
<dbReference type="Proteomes" id="UP001190700">
    <property type="component" value="Unassembled WGS sequence"/>
</dbReference>
<keyword evidence="3" id="KW-0378">Hydrolase</keyword>
<dbReference type="PROSITE" id="PS51181">
    <property type="entry name" value="PPASE_TENSIN"/>
    <property type="match status" value="1"/>
</dbReference>
<evidence type="ECO:0008006" key="12">
    <source>
        <dbReference type="Google" id="ProtNLM"/>
    </source>
</evidence>
<evidence type="ECO:0000256" key="6">
    <source>
        <dbReference type="SAM" id="MobiDB-lite"/>
    </source>
</evidence>
<feature type="region of interest" description="Disordered" evidence="6">
    <location>
        <begin position="390"/>
        <end position="412"/>
    </location>
</feature>
<accession>A0AAE0KRP3</accession>
<dbReference type="SUPFAM" id="SSF52799">
    <property type="entry name" value="(Phosphotyrosine protein) phosphatases II"/>
    <property type="match status" value="1"/>
</dbReference>
<dbReference type="PANTHER" id="PTHR12305">
    <property type="entry name" value="PHOSPHATASE WITH HOMOLOGY TO TENSIN"/>
    <property type="match status" value="1"/>
</dbReference>
<dbReference type="InterPro" id="IPR000387">
    <property type="entry name" value="Tyr_Pase_dom"/>
</dbReference>
<feature type="domain" description="Phosphatase tensin-type" evidence="8">
    <location>
        <begin position="15"/>
        <end position="194"/>
    </location>
</feature>
<dbReference type="InterPro" id="IPR057023">
    <property type="entry name" value="PTP-SAK"/>
</dbReference>
<dbReference type="FunFam" id="3.90.190.10:FF:000053">
    <property type="entry name" value="Phosphatidylinositol 3,4,5-trisphosphate 3-phosphatase TPTE2"/>
    <property type="match status" value="1"/>
</dbReference>
<evidence type="ECO:0000313" key="10">
    <source>
        <dbReference type="EMBL" id="KAK3258258.1"/>
    </source>
</evidence>
<dbReference type="PANTHER" id="PTHR12305:SF96">
    <property type="entry name" value="PHOSPHATIDYLINOSITOL 3,4,5-TRISPHOSPHATE 3-PHOSPHATASE AND PROTEIN-TYROSINE-PHOSPHATASE PTEN2A"/>
    <property type="match status" value="1"/>
</dbReference>
<proteinExistence type="inferred from homology"/>
<dbReference type="SUPFAM" id="SSF49562">
    <property type="entry name" value="C2 domain (Calcium/lipid-binding domain, CaLB)"/>
    <property type="match status" value="1"/>
</dbReference>
<evidence type="ECO:0000313" key="11">
    <source>
        <dbReference type="Proteomes" id="UP001190700"/>
    </source>
</evidence>
<dbReference type="GO" id="GO:0004721">
    <property type="term" value="F:phosphoprotein phosphatase activity"/>
    <property type="evidence" value="ECO:0007669"/>
    <property type="project" value="UniProtKB-KW"/>
</dbReference>
<dbReference type="EMBL" id="LGRX02019684">
    <property type="protein sequence ID" value="KAK3258258.1"/>
    <property type="molecule type" value="Genomic_DNA"/>
</dbReference>
<dbReference type="CDD" id="cd14509">
    <property type="entry name" value="PTP_PTEN"/>
    <property type="match status" value="1"/>
</dbReference>
<name>A0AAE0KRP3_9CHLO</name>
<dbReference type="PROSITE" id="PS50056">
    <property type="entry name" value="TYR_PHOSPHATASE_2"/>
    <property type="match status" value="1"/>
</dbReference>
<dbReference type="InterPro" id="IPR055183">
    <property type="entry name" value="PTEN2A/B_C2"/>
</dbReference>
<evidence type="ECO:0000259" key="8">
    <source>
        <dbReference type="PROSITE" id="PS51181"/>
    </source>
</evidence>
<dbReference type="GO" id="GO:0005829">
    <property type="term" value="C:cytosol"/>
    <property type="evidence" value="ECO:0007669"/>
    <property type="project" value="TreeGrafter"/>
</dbReference>
<dbReference type="InterPro" id="IPR029023">
    <property type="entry name" value="Tensin_phosphatase"/>
</dbReference>
<dbReference type="Pfam" id="PF22918">
    <property type="entry name" value="PTEN2_C2"/>
    <property type="match status" value="1"/>
</dbReference>
<feature type="domain" description="Tyrosine specific protein phosphatases" evidence="7">
    <location>
        <begin position="111"/>
        <end position="168"/>
    </location>
</feature>
<evidence type="ECO:0000256" key="4">
    <source>
        <dbReference type="ARBA" id="ARBA00022912"/>
    </source>
</evidence>
<dbReference type="InterPro" id="IPR014020">
    <property type="entry name" value="Tensin_C2-dom"/>
</dbReference>
<dbReference type="PROSITE" id="PS00383">
    <property type="entry name" value="TYR_PHOSPHATASE_1"/>
    <property type="match status" value="1"/>
</dbReference>
<feature type="domain" description="C2 tensin-type" evidence="9">
    <location>
        <begin position="206"/>
        <end position="324"/>
    </location>
</feature>
<dbReference type="Gene3D" id="2.60.40.1110">
    <property type="match status" value="1"/>
</dbReference>
<keyword evidence="11" id="KW-1185">Reference proteome</keyword>
<dbReference type="SMART" id="SM01326">
    <property type="entry name" value="PTEN_C2"/>
    <property type="match status" value="1"/>
</dbReference>
<dbReference type="Gene3D" id="3.90.190.10">
    <property type="entry name" value="Protein tyrosine phosphatase superfamily"/>
    <property type="match status" value="1"/>
</dbReference>
<evidence type="ECO:0000256" key="5">
    <source>
        <dbReference type="ARBA" id="ARBA00023098"/>
    </source>
</evidence>
<sequence>MLSAWARKIVSKKKRRFQDGDFDLDLTYVTENIIAMGFPAGDESSGWFVKMEGFYRNHMEEVVRFMDSRHAGRFKIYNLCSERSYDASKFDGLVASFPFDDHNCPPLRLIGSFCESAKQWLKGGMDNVVVVHCKAGKGRTGLMVCCLLLYIGFCKTMDEAIKFYNNRRTEDGKGVNLPSQLRYCRYYESSVQYDKAVEQGAKRILTEPRVLKELIIHNCPEYINPGLKITSDSVDVLFHSKDPSDVWQGTFGPQGKLTFVPQRKLVFHGDFKFQFLDRGGNFYFWAHTDFIGDRLWLTSDQIDHYRRRRKFCPKFEIELVLDALPPPESAKAAADSKDVNEEVAPLDEHAQTLKGLCDLGLDSVITSGLSREDCEDETAYRSLGAPCEEVKGRSEENGPTARGLGPPWNDKEANTCNAAVAEDATSDAPAAIFTSVDIPFKTAITVAGAELHEVPKAEEQAFGNVAEVEQVTNTTTLLEESAEMSEAPAAGQEVADLPEASAGQEPADLYGASATEEKVSYESESPAAEEKEPDSPVDIEVVTEGPSDM</sequence>